<name>A0A7S3JF30_9SPIT</name>
<dbReference type="EMBL" id="HBII01026614">
    <property type="protein sequence ID" value="CAE0352226.1"/>
    <property type="molecule type" value="Transcribed_RNA"/>
</dbReference>
<evidence type="ECO:0000256" key="1">
    <source>
        <dbReference type="ARBA" id="ARBA00022737"/>
    </source>
</evidence>
<comment type="function">
    <text evidence="4">Part of the endoplasmic reticulum membrane protein complex (EMC) that enables the energy-independent insertion into endoplasmic reticulum membranes of newly synthesized membrane proteins.</text>
</comment>
<comment type="subcellular location">
    <subcellularLocation>
        <location evidence="4">Endoplasmic reticulum membrane</location>
        <topology evidence="4">Peripheral membrane protein</topology>
        <orientation evidence="4">Cytoplasmic side</orientation>
    </subcellularLocation>
</comment>
<dbReference type="Gene3D" id="1.25.40.10">
    <property type="entry name" value="Tetratricopeptide repeat domain"/>
    <property type="match status" value="1"/>
</dbReference>
<dbReference type="InterPro" id="IPR039856">
    <property type="entry name" value="EMC2-like"/>
</dbReference>
<dbReference type="AlphaFoldDB" id="A0A7S3JF30"/>
<sequence length="136" mass="15651">MADTKCWFELAQIYMSNMNYSKAMFCFEEILVLKPSNYIYNLKYAEMLYSMGGGDNLVLARKYFSKAVSLSTSVGYSENDCKSVRALWGLLETCKRLESLSRKYQDEVNEELIEMCKEKLADMYQGKSKLDIGAMS</sequence>
<dbReference type="InterPro" id="IPR011990">
    <property type="entry name" value="TPR-like_helical_dom_sf"/>
</dbReference>
<keyword evidence="2 3" id="KW-0802">TPR repeat</keyword>
<evidence type="ECO:0000313" key="6">
    <source>
        <dbReference type="EMBL" id="CAE0352226.1"/>
    </source>
</evidence>
<reference evidence="6" key="1">
    <citation type="submission" date="2021-01" db="EMBL/GenBank/DDBJ databases">
        <authorList>
            <person name="Corre E."/>
            <person name="Pelletier E."/>
            <person name="Niang G."/>
            <person name="Scheremetjew M."/>
            <person name="Finn R."/>
            <person name="Kale V."/>
            <person name="Holt S."/>
            <person name="Cochrane G."/>
            <person name="Meng A."/>
            <person name="Brown T."/>
            <person name="Cohen L."/>
        </authorList>
    </citation>
    <scope>NUCLEOTIDE SEQUENCE</scope>
    <source>
        <strain evidence="6">FSP1.4</strain>
    </source>
</reference>
<evidence type="ECO:0000256" key="3">
    <source>
        <dbReference type="PROSITE-ProRule" id="PRU00339"/>
    </source>
</evidence>
<protein>
    <recommendedName>
        <fullName evidence="4">ER membrane protein complex subunit 2</fullName>
    </recommendedName>
</protein>
<feature type="domain" description="EMC2 TPR-like" evidence="5">
    <location>
        <begin position="1"/>
        <end position="47"/>
    </location>
</feature>
<keyword evidence="4" id="KW-0472">Membrane</keyword>
<gene>
    <name evidence="6" type="ORF">EHAR0213_LOCUS11142</name>
</gene>
<dbReference type="SUPFAM" id="SSF48452">
    <property type="entry name" value="TPR-like"/>
    <property type="match status" value="1"/>
</dbReference>
<comment type="similarity">
    <text evidence="4">Belongs to the EMC2 family.</text>
</comment>
<feature type="repeat" description="TPR" evidence="3">
    <location>
        <begin position="4"/>
        <end position="37"/>
    </location>
</feature>
<keyword evidence="4" id="KW-0256">Endoplasmic reticulum</keyword>
<comment type="subunit">
    <text evidence="4">Component of the ER membrane protein complex (EMC).</text>
</comment>
<dbReference type="InterPro" id="IPR019734">
    <property type="entry name" value="TPR_rpt"/>
</dbReference>
<dbReference type="PANTHER" id="PTHR12760">
    <property type="entry name" value="TETRATRICOPEPTIDE REPEAT PROTEIN"/>
    <property type="match status" value="1"/>
</dbReference>
<evidence type="ECO:0000256" key="2">
    <source>
        <dbReference type="ARBA" id="ARBA00022803"/>
    </source>
</evidence>
<proteinExistence type="inferred from homology"/>
<keyword evidence="1" id="KW-0677">Repeat</keyword>
<accession>A0A7S3JF30</accession>
<dbReference type="PROSITE" id="PS50005">
    <property type="entry name" value="TPR"/>
    <property type="match status" value="1"/>
</dbReference>
<evidence type="ECO:0000259" key="5">
    <source>
        <dbReference type="Pfam" id="PF22890"/>
    </source>
</evidence>
<dbReference type="GO" id="GO:0072546">
    <property type="term" value="C:EMC complex"/>
    <property type="evidence" value="ECO:0007669"/>
    <property type="project" value="UniProtKB-UniRule"/>
</dbReference>
<dbReference type="InterPro" id="IPR055217">
    <property type="entry name" value="TPR_EMC2"/>
</dbReference>
<dbReference type="Pfam" id="PF22890">
    <property type="entry name" value="TPR_EMC2"/>
    <property type="match status" value="1"/>
</dbReference>
<evidence type="ECO:0000256" key="4">
    <source>
        <dbReference type="RuleBase" id="RU367091"/>
    </source>
</evidence>
<organism evidence="6">
    <name type="scientific">Euplotes harpa</name>
    <dbReference type="NCBI Taxonomy" id="151035"/>
    <lineage>
        <taxon>Eukaryota</taxon>
        <taxon>Sar</taxon>
        <taxon>Alveolata</taxon>
        <taxon>Ciliophora</taxon>
        <taxon>Intramacronucleata</taxon>
        <taxon>Spirotrichea</taxon>
        <taxon>Hypotrichia</taxon>
        <taxon>Euplotida</taxon>
        <taxon>Euplotidae</taxon>
        <taxon>Euplotes</taxon>
    </lineage>
</organism>
<dbReference type="SMART" id="SM00028">
    <property type="entry name" value="TPR"/>
    <property type="match status" value="1"/>
</dbReference>